<dbReference type="OrthoDB" id="6436360at2759"/>
<dbReference type="GO" id="GO:0003723">
    <property type="term" value="F:RNA binding"/>
    <property type="evidence" value="ECO:0007669"/>
    <property type="project" value="UniProtKB-KW"/>
</dbReference>
<evidence type="ECO:0000256" key="3">
    <source>
        <dbReference type="ARBA" id="ARBA00023242"/>
    </source>
</evidence>
<keyword evidence="6" id="KW-1185">Reference proteome</keyword>
<dbReference type="InterPro" id="IPR010912">
    <property type="entry name" value="SPOC_met"/>
</dbReference>
<keyword evidence="2" id="KW-0694">RNA-binding</keyword>
<comment type="subcellular location">
    <subcellularLocation>
        <location evidence="1">Nucleus</location>
    </subcellularLocation>
</comment>
<dbReference type="SUPFAM" id="SSF100939">
    <property type="entry name" value="SPOC domain-like"/>
    <property type="match status" value="1"/>
</dbReference>
<dbReference type="EMBL" id="BMAV01019973">
    <property type="protein sequence ID" value="GFY73303.1"/>
    <property type="molecule type" value="Genomic_DNA"/>
</dbReference>
<dbReference type="PROSITE" id="PS50917">
    <property type="entry name" value="SPOC"/>
    <property type="match status" value="1"/>
</dbReference>
<feature type="domain" description="SPOC" evidence="4">
    <location>
        <begin position="12"/>
        <end position="186"/>
    </location>
</feature>
<gene>
    <name evidence="5" type="primary">Spen_0</name>
    <name evidence="5" type="ORF">TNIN_241531</name>
</gene>
<comment type="caution">
    <text evidence="5">The sequence shown here is derived from an EMBL/GenBank/DDBJ whole genome shotgun (WGS) entry which is preliminary data.</text>
</comment>
<dbReference type="Gene3D" id="2.40.290.10">
    <property type="match status" value="1"/>
</dbReference>
<evidence type="ECO:0000313" key="5">
    <source>
        <dbReference type="EMBL" id="GFY73303.1"/>
    </source>
</evidence>
<dbReference type="InterPro" id="IPR012921">
    <property type="entry name" value="SPOC_C"/>
</dbReference>
<dbReference type="GO" id="GO:0005634">
    <property type="term" value="C:nucleus"/>
    <property type="evidence" value="ECO:0007669"/>
    <property type="project" value="UniProtKB-SubCell"/>
</dbReference>
<dbReference type="Pfam" id="PF07744">
    <property type="entry name" value="SPOC"/>
    <property type="match status" value="1"/>
</dbReference>
<evidence type="ECO:0000259" key="4">
    <source>
        <dbReference type="PROSITE" id="PS50917"/>
    </source>
</evidence>
<keyword evidence="3" id="KW-0539">Nucleus</keyword>
<reference evidence="5" key="1">
    <citation type="submission" date="2020-08" db="EMBL/GenBank/DDBJ databases">
        <title>Multicomponent nature underlies the extraordinary mechanical properties of spider dragline silk.</title>
        <authorList>
            <person name="Kono N."/>
            <person name="Nakamura H."/>
            <person name="Mori M."/>
            <person name="Yoshida Y."/>
            <person name="Ohtoshi R."/>
            <person name="Malay A.D."/>
            <person name="Moran D.A.P."/>
            <person name="Tomita M."/>
            <person name="Numata K."/>
            <person name="Arakawa K."/>
        </authorList>
    </citation>
    <scope>NUCLEOTIDE SEQUENCE</scope>
</reference>
<accession>A0A8X6YM41</accession>
<protein>
    <submittedName>
        <fullName evidence="5">Spen_0 protein</fullName>
    </submittedName>
</protein>
<evidence type="ECO:0000313" key="6">
    <source>
        <dbReference type="Proteomes" id="UP000886998"/>
    </source>
</evidence>
<sequence>MAEGGEEDPLKKQQSVFPYSVMWRGYLAIEDAQAMVMMYYISGDFDYAKPIFPQVEVNSSETPSTPMRITETKQLVREVLDEVTRRTKSDNEHCAILAIPCGKTSEAASVEGRIFKQDFLKYLKDENCMGIVKGRHPEANQPDYLMAIFPDCEFVSTTLNVIPLRPVTRRDLHHYAHSLIIIVKAH</sequence>
<dbReference type="Proteomes" id="UP000886998">
    <property type="component" value="Unassembled WGS sequence"/>
</dbReference>
<evidence type="ECO:0000256" key="1">
    <source>
        <dbReference type="ARBA" id="ARBA00004123"/>
    </source>
</evidence>
<organism evidence="5 6">
    <name type="scientific">Trichonephila inaurata madagascariensis</name>
    <dbReference type="NCBI Taxonomy" id="2747483"/>
    <lineage>
        <taxon>Eukaryota</taxon>
        <taxon>Metazoa</taxon>
        <taxon>Ecdysozoa</taxon>
        <taxon>Arthropoda</taxon>
        <taxon>Chelicerata</taxon>
        <taxon>Arachnida</taxon>
        <taxon>Araneae</taxon>
        <taxon>Araneomorphae</taxon>
        <taxon>Entelegynae</taxon>
        <taxon>Araneoidea</taxon>
        <taxon>Nephilidae</taxon>
        <taxon>Trichonephila</taxon>
        <taxon>Trichonephila inaurata</taxon>
    </lineage>
</organism>
<proteinExistence type="predicted"/>
<name>A0A8X6YM41_9ARAC</name>
<dbReference type="InterPro" id="IPR016194">
    <property type="entry name" value="SPOC-like_C_dom_sf"/>
</dbReference>
<evidence type="ECO:0000256" key="2">
    <source>
        <dbReference type="ARBA" id="ARBA00022884"/>
    </source>
</evidence>
<dbReference type="AlphaFoldDB" id="A0A8X6YM41"/>